<feature type="non-terminal residue" evidence="1">
    <location>
        <position position="304"/>
    </location>
</feature>
<dbReference type="Proteomes" id="UP001145114">
    <property type="component" value="Unassembled WGS sequence"/>
</dbReference>
<evidence type="ECO:0000313" key="2">
    <source>
        <dbReference type="Proteomes" id="UP001145114"/>
    </source>
</evidence>
<proteinExistence type="predicted"/>
<comment type="caution">
    <text evidence="1">The sequence shown here is derived from an EMBL/GenBank/DDBJ whole genome shotgun (WGS) entry which is preliminary data.</text>
</comment>
<gene>
    <name evidence="1" type="primary">EFM5</name>
    <name evidence="1" type="ORF">EV182_005448</name>
</gene>
<protein>
    <submittedName>
        <fullName evidence="1">Protein-lysine N-methyltransferase efm5</fullName>
    </submittedName>
</protein>
<keyword evidence="2" id="KW-1185">Reference proteome</keyword>
<feature type="non-terminal residue" evidence="1">
    <location>
        <position position="1"/>
    </location>
</feature>
<sequence>RGKADLVVRKATGQPIIRRGGHGRQSWNGSTATVFGCSGFLGRYLVTRLAATGTRVVLPYRGEPDAVRHLKLTGDLGMVTPLEFDVRNPEQIEACVRHSDIVYNLIGRNYETKNFTFEQVHIEAPTRIAEICDEVGVSRLVHVSHIGAKGTSDSRVMQTKALGENSVKAAYPSVTIVRPATMYGYEDRLLNGIAYWRNICLVPNAKQVLRPVNVSDVASALHMMQNNEDTAGQTFELYGPKEYTYQQIIDICSFLLHEKVASVSIPASIYRLMARMLDLAPFHYTSHHEADMLHVDEIPSSDPS</sequence>
<dbReference type="EMBL" id="JAMZIH010001941">
    <property type="protein sequence ID" value="KAJ1677781.1"/>
    <property type="molecule type" value="Genomic_DNA"/>
</dbReference>
<evidence type="ECO:0000313" key="1">
    <source>
        <dbReference type="EMBL" id="KAJ1677781.1"/>
    </source>
</evidence>
<accession>A0ACC1HNA0</accession>
<reference evidence="1" key="1">
    <citation type="submission" date="2022-06" db="EMBL/GenBank/DDBJ databases">
        <title>Phylogenomic reconstructions and comparative analyses of Kickxellomycotina fungi.</title>
        <authorList>
            <person name="Reynolds N.K."/>
            <person name="Stajich J.E."/>
            <person name="Barry K."/>
            <person name="Grigoriev I.V."/>
            <person name="Crous P."/>
            <person name="Smith M.E."/>
        </authorList>
    </citation>
    <scope>NUCLEOTIDE SEQUENCE</scope>
    <source>
        <strain evidence="1">RSA 2271</strain>
    </source>
</reference>
<organism evidence="1 2">
    <name type="scientific">Spiromyces aspiralis</name>
    <dbReference type="NCBI Taxonomy" id="68401"/>
    <lineage>
        <taxon>Eukaryota</taxon>
        <taxon>Fungi</taxon>
        <taxon>Fungi incertae sedis</taxon>
        <taxon>Zoopagomycota</taxon>
        <taxon>Kickxellomycotina</taxon>
        <taxon>Kickxellomycetes</taxon>
        <taxon>Kickxellales</taxon>
        <taxon>Kickxellaceae</taxon>
        <taxon>Spiromyces</taxon>
    </lineage>
</organism>
<name>A0ACC1HNA0_9FUNG</name>